<evidence type="ECO:0000256" key="1">
    <source>
        <dbReference type="ARBA" id="ARBA00001954"/>
    </source>
</evidence>
<comment type="caution">
    <text evidence="2">The sequence shown here is derived from an EMBL/GenBank/DDBJ whole genome shotgun (WGS) entry which is preliminary data.</text>
</comment>
<dbReference type="InterPro" id="IPR008775">
    <property type="entry name" value="Phytyl_CoA_dOase-like"/>
</dbReference>
<dbReference type="Pfam" id="PF05721">
    <property type="entry name" value="PhyH"/>
    <property type="match status" value="1"/>
</dbReference>
<organism evidence="2 3">
    <name type="scientific">Pontibacterium sinense</name>
    <dbReference type="NCBI Taxonomy" id="2781979"/>
    <lineage>
        <taxon>Bacteria</taxon>
        <taxon>Pseudomonadati</taxon>
        <taxon>Pseudomonadota</taxon>
        <taxon>Gammaproteobacteria</taxon>
        <taxon>Oceanospirillales</taxon>
        <taxon>Oceanospirillaceae</taxon>
        <taxon>Pontibacterium</taxon>
    </lineage>
</organism>
<name>A0A8J7FD72_9GAMM</name>
<dbReference type="GO" id="GO:0016706">
    <property type="term" value="F:2-oxoglutarate-dependent dioxygenase activity"/>
    <property type="evidence" value="ECO:0007669"/>
    <property type="project" value="UniProtKB-ARBA"/>
</dbReference>
<dbReference type="RefSeq" id="WP_193953447.1">
    <property type="nucleotide sequence ID" value="NZ_JADEYS010000010.1"/>
</dbReference>
<proteinExistence type="predicted"/>
<protein>
    <submittedName>
        <fullName evidence="2">Phytanoyl-CoA dioxygenase family protein</fullName>
    </submittedName>
</protein>
<keyword evidence="2" id="KW-0560">Oxidoreductase</keyword>
<dbReference type="Gene3D" id="2.60.120.620">
    <property type="entry name" value="q2cbj1_9rhob like domain"/>
    <property type="match status" value="1"/>
</dbReference>
<sequence>MSAFDYQGYELLSGLVPRDAVQKLRDDLSELTLGKYKGGLRNAEKKYPLIREIAQSAELQRLAESYLTGIASVVRVILFDKTPDNNWRVSWHQDRTVTLSDKVELENWGPWSRKDGVYHVQPPIEVLDNMVSLRLHLDPADQRSGCLRVLPASHNAGLLSAEQIQEYAESHPAEECIADTGDVLVMRPHLVHASSKAKAPSARRIIHIEYSGYQLPAGLNWA</sequence>
<accession>A0A8J7FD72</accession>
<comment type="cofactor">
    <cofactor evidence="1">
        <name>Fe(2+)</name>
        <dbReference type="ChEBI" id="CHEBI:29033"/>
    </cofactor>
</comment>
<evidence type="ECO:0000313" key="2">
    <source>
        <dbReference type="EMBL" id="MBE9397897.1"/>
    </source>
</evidence>
<dbReference type="Proteomes" id="UP000640333">
    <property type="component" value="Unassembled WGS sequence"/>
</dbReference>
<dbReference type="AlphaFoldDB" id="A0A8J7FD72"/>
<dbReference type="GO" id="GO:0005506">
    <property type="term" value="F:iron ion binding"/>
    <property type="evidence" value="ECO:0007669"/>
    <property type="project" value="UniProtKB-ARBA"/>
</dbReference>
<dbReference type="EMBL" id="JADEYS010000010">
    <property type="protein sequence ID" value="MBE9397897.1"/>
    <property type="molecule type" value="Genomic_DNA"/>
</dbReference>
<dbReference type="PANTHER" id="PTHR20883:SF48">
    <property type="entry name" value="ECTOINE DIOXYGENASE"/>
    <property type="match status" value="1"/>
</dbReference>
<gene>
    <name evidence="2" type="ORF">IOQ59_11575</name>
</gene>
<reference evidence="2" key="1">
    <citation type="submission" date="2020-10" db="EMBL/GenBank/DDBJ databases">
        <title>Bacterium isolated from coastal waters sediment.</title>
        <authorList>
            <person name="Chen R.-J."/>
            <person name="Lu D.-C."/>
            <person name="Zhu K.-L."/>
            <person name="Du Z.-J."/>
        </authorList>
    </citation>
    <scope>NUCLEOTIDE SEQUENCE</scope>
    <source>
        <strain evidence="2">N1Y112</strain>
    </source>
</reference>
<keyword evidence="2" id="KW-0223">Dioxygenase</keyword>
<evidence type="ECO:0000313" key="3">
    <source>
        <dbReference type="Proteomes" id="UP000640333"/>
    </source>
</evidence>
<dbReference type="PANTHER" id="PTHR20883">
    <property type="entry name" value="PHYTANOYL-COA DIOXYGENASE DOMAIN CONTAINING 1"/>
    <property type="match status" value="1"/>
</dbReference>
<dbReference type="SUPFAM" id="SSF51197">
    <property type="entry name" value="Clavaminate synthase-like"/>
    <property type="match status" value="1"/>
</dbReference>
<keyword evidence="3" id="KW-1185">Reference proteome</keyword>